<gene>
    <name evidence="2" type="ORF">CWC46_03955</name>
    <name evidence="3" type="ORF">Ser39006_003955</name>
</gene>
<accession>A0A2I5TFN1</accession>
<reference evidence="3" key="2">
    <citation type="submission" date="2013-09" db="EMBL/GenBank/DDBJ databases">
        <authorList>
            <person name="Wang G."/>
            <person name="Yang Y."/>
            <person name="Su Y."/>
        </authorList>
    </citation>
    <scope>NUCLEOTIDE SEQUENCE</scope>
    <source>
        <strain evidence="3">ATCC 39006</strain>
    </source>
</reference>
<reference evidence="3" key="4">
    <citation type="submission" date="2017-11" db="EMBL/GenBank/DDBJ databases">
        <title>Complete genome sequence of Serratia sp. ATCC 39006.</title>
        <authorList>
            <person name="Hampton H.G."/>
            <person name="Jackson S.A."/>
            <person name="Jauregui R."/>
            <person name="Poulter G.T.M."/>
            <person name="Salmond G.P.C."/>
            <person name="Fineran P.C."/>
        </authorList>
    </citation>
    <scope>NUCLEOTIDE SEQUENCE</scope>
    <source>
        <strain evidence="3">ATCC 39006</strain>
    </source>
</reference>
<sequence length="361" mass="39620">MMIDVLTILLLLGGKMSERKEEKIIVFDIGGTYLRCGQWQNDGTITDIVREPSPSFITYPDDSICSLKNRLLEAILSKLPRSSGNRVGISLGAAMNHHSGVVYGAAPLWGACEVNFRLLDELHAARPDVLWLLMNDVTAMAIHFASQPVCQSPRKVMLITVSSGIACRTFTTQPFKIDFDVAGLQGEIGHLPFLDASLPLMCDCGEVGHLAAYSSGRGIQRVYERLYEEEYHYPPAVIEHFEENFKAALNAGDIFALRVLSTAMRPLADLISTALTLEPTIDVVGLSGGIIDNLPQFVRSVLLKRMMSSGPYLTTRLSPAWLAQHIHICPPDTANGLWGAGLAASQFNENSWMKNNIPHKG</sequence>
<evidence type="ECO:0000256" key="1">
    <source>
        <dbReference type="ARBA" id="ARBA00006479"/>
    </source>
</evidence>
<reference evidence="3 4" key="1">
    <citation type="journal article" date="2013" name="Genome Announc.">
        <title>Draft genome sequence of Serratia sp. strain ATCC 39006, a model bacterium for analysis of the biosynthesis and regulation of prodigiosin, a carbapenem, and gas vesicles.</title>
        <authorList>
            <person name="Fineran P.C."/>
            <person name="Iglesias Cans M.C."/>
            <person name="Ramsay J.P."/>
            <person name="Wilf N.M."/>
            <person name="Cossyleon D."/>
            <person name="McNeil M.B."/>
            <person name="Williamson N.R."/>
            <person name="Monson R.E."/>
            <person name="Becher S.A."/>
            <person name="Stanton J.A."/>
            <person name="Brugger K."/>
            <person name="Brown S.D."/>
            <person name="Salmond G.P."/>
        </authorList>
    </citation>
    <scope>NUCLEOTIDE SEQUENCE [LARGE SCALE GENOMIC DNA]</scope>
    <source>
        <strain evidence="3">ATCC 39006</strain>
        <strain evidence="4">ATCC 39006 / SC 11482</strain>
    </source>
</reference>
<organism evidence="3 4">
    <name type="scientific">Serratia sp. (strain ATCC 39006)</name>
    <name type="common">Prodigiosinella confusarubida</name>
    <dbReference type="NCBI Taxonomy" id="104623"/>
    <lineage>
        <taxon>Bacteria</taxon>
        <taxon>Pseudomonadati</taxon>
        <taxon>Pseudomonadota</taxon>
        <taxon>Gammaproteobacteria</taxon>
        <taxon>Enterobacterales</taxon>
        <taxon>Pectobacteriaceae</taxon>
        <taxon>Prodigiosinella</taxon>
    </lineage>
</organism>
<dbReference type="Proteomes" id="UP000233778">
    <property type="component" value="Chromosome"/>
</dbReference>
<dbReference type="SUPFAM" id="SSF53067">
    <property type="entry name" value="Actin-like ATPase domain"/>
    <property type="match status" value="1"/>
</dbReference>
<dbReference type="EMBL" id="CP025085">
    <property type="protein sequence ID" value="AUG99044.1"/>
    <property type="molecule type" value="Genomic_DNA"/>
</dbReference>
<proteinExistence type="inferred from homology"/>
<dbReference type="Gene3D" id="3.30.420.40">
    <property type="match status" value="2"/>
</dbReference>
<dbReference type="PANTHER" id="PTHR18964:SF149">
    <property type="entry name" value="BIFUNCTIONAL UDP-N-ACETYLGLUCOSAMINE 2-EPIMERASE_N-ACETYLMANNOSAMINE KINASE"/>
    <property type="match status" value="1"/>
</dbReference>
<dbReference type="STRING" id="104623.Ser39006_00221"/>
<protein>
    <submittedName>
        <fullName evidence="3">ROK family protein</fullName>
    </submittedName>
</protein>
<keyword evidence="4" id="KW-1185">Reference proteome</keyword>
<evidence type="ECO:0000313" key="5">
    <source>
        <dbReference type="Proteomes" id="UP000233778"/>
    </source>
</evidence>
<dbReference type="InterPro" id="IPR000600">
    <property type="entry name" value="ROK"/>
</dbReference>
<dbReference type="KEGG" id="sera:Ser39006_003955"/>
<dbReference type="Pfam" id="PF00480">
    <property type="entry name" value="ROK"/>
    <property type="match status" value="1"/>
</dbReference>
<dbReference type="KEGG" id="serq:CWC46_03955"/>
<dbReference type="PANTHER" id="PTHR18964">
    <property type="entry name" value="ROK (REPRESSOR, ORF, KINASE) FAMILY"/>
    <property type="match status" value="1"/>
</dbReference>
<dbReference type="AlphaFoldDB" id="A0A2I5TFN1"/>
<comment type="similarity">
    <text evidence="1">Belongs to the ROK (NagC/XylR) family.</text>
</comment>
<dbReference type="EMBL" id="CP025084">
    <property type="protein sequence ID" value="AUH03359.1"/>
    <property type="molecule type" value="Genomic_DNA"/>
</dbReference>
<name>A0A2I5TFN1_SERS3</name>
<dbReference type="Proteomes" id="UP000017700">
    <property type="component" value="Chromosome"/>
</dbReference>
<evidence type="ECO:0000313" key="2">
    <source>
        <dbReference type="EMBL" id="AUG99044.1"/>
    </source>
</evidence>
<evidence type="ECO:0000313" key="4">
    <source>
        <dbReference type="Proteomes" id="UP000017700"/>
    </source>
</evidence>
<reference evidence="2 5" key="3">
    <citation type="submission" date="2017-11" db="EMBL/GenBank/DDBJ databases">
        <title>Complete genome sequence of Serratia sp. ATCC 39006 LacA.</title>
        <authorList>
            <person name="Hampton H.G."/>
            <person name="Jackson S.A."/>
            <person name="Jauregui R."/>
            <person name="Poulter G.T.M."/>
            <person name="Salmond G.P.C."/>
            <person name="Fineran P.C."/>
        </authorList>
    </citation>
    <scope>NUCLEOTIDE SEQUENCE [LARGE SCALE GENOMIC DNA]</scope>
    <source>
        <strain evidence="2 5">ATCC 39006</strain>
    </source>
</reference>
<evidence type="ECO:0000313" key="3">
    <source>
        <dbReference type="EMBL" id="AUH03359.1"/>
    </source>
</evidence>
<dbReference type="InterPro" id="IPR043129">
    <property type="entry name" value="ATPase_NBD"/>
</dbReference>